<gene>
    <name evidence="2" type="ORF">CALVIDRAFT_534700</name>
</gene>
<organism evidence="2 3">
    <name type="scientific">Calocera viscosa (strain TUFC12733)</name>
    <dbReference type="NCBI Taxonomy" id="1330018"/>
    <lineage>
        <taxon>Eukaryota</taxon>
        <taxon>Fungi</taxon>
        <taxon>Dikarya</taxon>
        <taxon>Basidiomycota</taxon>
        <taxon>Agaricomycotina</taxon>
        <taxon>Dacrymycetes</taxon>
        <taxon>Dacrymycetales</taxon>
        <taxon>Dacrymycetaceae</taxon>
        <taxon>Calocera</taxon>
    </lineage>
</organism>
<feature type="compositionally biased region" description="Low complexity" evidence="1">
    <location>
        <begin position="753"/>
        <end position="766"/>
    </location>
</feature>
<feature type="compositionally biased region" description="Low complexity" evidence="1">
    <location>
        <begin position="374"/>
        <end position="385"/>
    </location>
</feature>
<accession>A0A167PV72</accession>
<feature type="compositionally biased region" description="Low complexity" evidence="1">
    <location>
        <begin position="911"/>
        <end position="928"/>
    </location>
</feature>
<feature type="compositionally biased region" description="Basic and acidic residues" evidence="1">
    <location>
        <begin position="694"/>
        <end position="709"/>
    </location>
</feature>
<feature type="region of interest" description="Disordered" evidence="1">
    <location>
        <begin position="1"/>
        <end position="166"/>
    </location>
</feature>
<feature type="region of interest" description="Disordered" evidence="1">
    <location>
        <begin position="680"/>
        <end position="968"/>
    </location>
</feature>
<feature type="compositionally biased region" description="Basic and acidic residues" evidence="1">
    <location>
        <begin position="341"/>
        <end position="355"/>
    </location>
</feature>
<feature type="compositionally biased region" description="Basic and acidic residues" evidence="1">
    <location>
        <begin position="869"/>
        <end position="881"/>
    </location>
</feature>
<evidence type="ECO:0000313" key="3">
    <source>
        <dbReference type="Proteomes" id="UP000076738"/>
    </source>
</evidence>
<protein>
    <submittedName>
        <fullName evidence="2">Uncharacterized protein</fullName>
    </submittedName>
</protein>
<feature type="compositionally biased region" description="Basic and acidic residues" evidence="1">
    <location>
        <begin position="803"/>
        <end position="814"/>
    </location>
</feature>
<evidence type="ECO:0000313" key="2">
    <source>
        <dbReference type="EMBL" id="KZO99151.1"/>
    </source>
</evidence>
<feature type="compositionally biased region" description="Polar residues" evidence="1">
    <location>
        <begin position="331"/>
        <end position="340"/>
    </location>
</feature>
<dbReference type="EMBL" id="KV417273">
    <property type="protein sequence ID" value="KZO99151.1"/>
    <property type="molecule type" value="Genomic_DNA"/>
</dbReference>
<sequence>MASPAPSRKPGHHSTTYTLAPPPPPPNWSQTPTPGGVMPYPYSYPQPARTIPHHAVGASPGPPMQLQRSPHQRRGSAGSTGAAVPPPKPLGLPETRDFFSPPTTTVATPGKGSGRITPQNDPHRRALYLPPSGSPEGSESGDEYGLEDQPWGEHHLPPAQRGAGAGGIMGAVASLVAGRRLTDDEEALRAREESRREAERILALERGRMASQSASELERQDMEDEVLRMLGTPSKSPRALPPTTGPATPSGATTPGGTPMTPGTPKSSNGNPGWWTAAKARLTPSKAEREMTPAQMVVAEARGGKLRKQRSSSVGASDREREGREGKGRTSWFSPRSSESPGKEWPAKGEKKYDDPAFALLGGSAGGGRISLNGPPTTGPQPEGGARARTQSLPPRAQAQGHLSAPGTPHGPPTTHAHSQQPSMHSAASPAPSFLSSLAPGGGPGRSPYLSHLPSGALNMPDSLLSMASRLEKLERWTVAHVRALEERMREVEEYIVGREGAWDAAESGVVQLRAGLAELRASQSLREPPAPEDTELGRAINSAWRKEHGLPEGGSGVPATRERGVARVVSSVKSSEDDLRTMAQAQRAEVGVKPPGGNNNGNSNNSSSSNTSNGGSNINTSNGNTNGNGGTNARLGPPTTAGQADEDRVSLSGLADTLTDYSRMFLPDGMDVSRNTSLARSAASDDLEGDQQVDAHGDYNNTAHRERDVEVEDVDADAGSIASDATEAAHSLHSGSGSLAETGPRTPPPTTSLPLPSTGSPLALSNSGSPGSTPLAAAAGRLPRPVGDYVKDEQLRAPQSVGREDREGREGHSPGRRRYTAALGGKDKEPKEPKADKYEKANKYEREQKDGRKEEKDKPLLPTPDTPGTEKFESSPEKVVRPKAQRAHTTSYSVSSSPGMPHPSPAPSVNGANASTNAGAGAANTTAKGEFFTTTRPRPRPHSTYAPLSNQSPAPIKIPPTHARPKQVGLGFVDPLVIRKEVKDAGREVKSLEGLKAVRAGKKTAKVGEMVKFFDKQ</sequence>
<feature type="region of interest" description="Disordered" evidence="1">
    <location>
        <begin position="547"/>
        <end position="649"/>
    </location>
</feature>
<feature type="compositionally biased region" description="Basic and acidic residues" evidence="1">
    <location>
        <begin position="187"/>
        <end position="196"/>
    </location>
</feature>
<feature type="compositionally biased region" description="Low complexity" evidence="1">
    <location>
        <begin position="597"/>
        <end position="626"/>
    </location>
</feature>
<name>A0A167PV72_CALVF</name>
<feature type="compositionally biased region" description="Basic and acidic residues" evidence="1">
    <location>
        <begin position="317"/>
        <end position="328"/>
    </location>
</feature>
<feature type="compositionally biased region" description="Polar residues" evidence="1">
    <location>
        <begin position="888"/>
        <end position="899"/>
    </location>
</feature>
<dbReference type="Proteomes" id="UP000076738">
    <property type="component" value="Unassembled WGS sequence"/>
</dbReference>
<evidence type="ECO:0000256" key="1">
    <source>
        <dbReference type="SAM" id="MobiDB-lite"/>
    </source>
</evidence>
<reference evidence="2 3" key="1">
    <citation type="journal article" date="2016" name="Mol. Biol. Evol.">
        <title>Comparative Genomics of Early-Diverging Mushroom-Forming Fungi Provides Insights into the Origins of Lignocellulose Decay Capabilities.</title>
        <authorList>
            <person name="Nagy L.G."/>
            <person name="Riley R."/>
            <person name="Tritt A."/>
            <person name="Adam C."/>
            <person name="Daum C."/>
            <person name="Floudas D."/>
            <person name="Sun H."/>
            <person name="Yadav J.S."/>
            <person name="Pangilinan J."/>
            <person name="Larsson K.H."/>
            <person name="Matsuura K."/>
            <person name="Barry K."/>
            <person name="Labutti K."/>
            <person name="Kuo R."/>
            <person name="Ohm R.A."/>
            <person name="Bhattacharya S.S."/>
            <person name="Shirouzu T."/>
            <person name="Yoshinaga Y."/>
            <person name="Martin F.M."/>
            <person name="Grigoriev I.V."/>
            <person name="Hibbett D.S."/>
        </authorList>
    </citation>
    <scope>NUCLEOTIDE SEQUENCE [LARGE SCALE GENOMIC DNA]</scope>
    <source>
        <strain evidence="2 3">TUFC12733</strain>
    </source>
</reference>
<feature type="compositionally biased region" description="Low complexity" evidence="1">
    <location>
        <begin position="245"/>
        <end position="265"/>
    </location>
</feature>
<feature type="region of interest" description="Disordered" evidence="1">
    <location>
        <begin position="177"/>
        <end position="196"/>
    </location>
</feature>
<proteinExistence type="predicted"/>
<feature type="region of interest" description="Disordered" evidence="1">
    <location>
        <begin position="229"/>
        <end position="461"/>
    </location>
</feature>
<dbReference type="AlphaFoldDB" id="A0A167PV72"/>
<keyword evidence="3" id="KW-1185">Reference proteome</keyword>
<feature type="compositionally biased region" description="Low complexity" evidence="1">
    <location>
        <begin position="405"/>
        <end position="439"/>
    </location>
</feature>
<dbReference type="OrthoDB" id="3269842at2759"/>
<feature type="compositionally biased region" description="Basic and acidic residues" evidence="1">
    <location>
        <begin position="826"/>
        <end position="860"/>
    </location>
</feature>